<evidence type="ECO:0000313" key="1">
    <source>
        <dbReference type="EMBL" id="ONH23910.1"/>
    </source>
</evidence>
<gene>
    <name evidence="1" type="ORF">BL253_31800</name>
</gene>
<dbReference type="EMBL" id="MOMC01000078">
    <property type="protein sequence ID" value="ONH23910.1"/>
    <property type="molecule type" value="Genomic_DNA"/>
</dbReference>
<name>A0A1V2I411_9ACTN</name>
<reference evidence="2" key="1">
    <citation type="submission" date="2016-10" db="EMBL/GenBank/DDBJ databases">
        <title>Frankia sp. NRRL B-16386 Genome sequencing.</title>
        <authorList>
            <person name="Ghodhbane-Gtari F."/>
            <person name="Swanson E."/>
            <person name="Gueddou A."/>
            <person name="Hezbri K."/>
            <person name="Ktari K."/>
            <person name="Nouioui I."/>
            <person name="Morris K."/>
            <person name="Simpson S."/>
            <person name="Abebe-Akele F."/>
            <person name="Thomas K."/>
            <person name="Gtari M."/>
            <person name="Tisa L.S."/>
        </authorList>
    </citation>
    <scope>NUCLEOTIDE SEQUENCE [LARGE SCALE GENOMIC DNA]</scope>
    <source>
        <strain evidence="2">NRRL B-16386</strain>
    </source>
</reference>
<evidence type="ECO:0008006" key="3">
    <source>
        <dbReference type="Google" id="ProtNLM"/>
    </source>
</evidence>
<keyword evidence="2" id="KW-1185">Reference proteome</keyword>
<evidence type="ECO:0000313" key="2">
    <source>
        <dbReference type="Proteomes" id="UP000188929"/>
    </source>
</evidence>
<dbReference type="Proteomes" id="UP000188929">
    <property type="component" value="Unassembled WGS sequence"/>
</dbReference>
<organism evidence="1 2">
    <name type="scientific">Pseudofrankia asymbiotica</name>
    <dbReference type="NCBI Taxonomy" id="1834516"/>
    <lineage>
        <taxon>Bacteria</taxon>
        <taxon>Bacillati</taxon>
        <taxon>Actinomycetota</taxon>
        <taxon>Actinomycetes</taxon>
        <taxon>Frankiales</taxon>
        <taxon>Frankiaceae</taxon>
        <taxon>Pseudofrankia</taxon>
    </lineage>
</organism>
<accession>A0A1V2I411</accession>
<dbReference type="AlphaFoldDB" id="A0A1V2I411"/>
<sequence>MVYGDGLALLDDGPEKPVRIWSRLGRRPLLACGNSNGDIEMLTDAAEAPHGLALLVRHDDPERDGPAYDTSAERALDTAARRGWLTVSVRDDWARLFPEAVPAR</sequence>
<dbReference type="Gene3D" id="3.40.50.1000">
    <property type="entry name" value="HAD superfamily/HAD-like"/>
    <property type="match status" value="1"/>
</dbReference>
<dbReference type="RefSeq" id="WP_076821176.1">
    <property type="nucleotide sequence ID" value="NZ_MOMC01000078.1"/>
</dbReference>
<proteinExistence type="predicted"/>
<comment type="caution">
    <text evidence="1">The sequence shown here is derived from an EMBL/GenBank/DDBJ whole genome shotgun (WGS) entry which is preliminary data.</text>
</comment>
<dbReference type="InterPro" id="IPR023214">
    <property type="entry name" value="HAD_sf"/>
</dbReference>
<dbReference type="STRING" id="1834516.BL253_31800"/>
<protein>
    <recommendedName>
        <fullName evidence="3">Haloacid dehalogenase</fullName>
    </recommendedName>
</protein>